<name>A0ABX1GIG9_9GAMM</name>
<sequence>MKTINTLLISLSLAFTSAANAGGASTKVLIKECKTNAVSEFSAEDSPARARFKGIQGSNQHKQVKLQVFEKGKSPFNATCHINPQTREILQIERTS</sequence>
<evidence type="ECO:0000313" key="3">
    <source>
        <dbReference type="Proteomes" id="UP000765845"/>
    </source>
</evidence>
<evidence type="ECO:0000256" key="1">
    <source>
        <dbReference type="SAM" id="SignalP"/>
    </source>
</evidence>
<organism evidence="2 3">
    <name type="scientific">Spongiibacter thalassae</name>
    <dbReference type="NCBI Taxonomy" id="2721624"/>
    <lineage>
        <taxon>Bacteria</taxon>
        <taxon>Pseudomonadati</taxon>
        <taxon>Pseudomonadota</taxon>
        <taxon>Gammaproteobacteria</taxon>
        <taxon>Cellvibrionales</taxon>
        <taxon>Spongiibacteraceae</taxon>
        <taxon>Spongiibacter</taxon>
    </lineage>
</organism>
<accession>A0ABX1GIG9</accession>
<protein>
    <recommendedName>
        <fullName evidence="4">PepSY domain-containing protein</fullName>
    </recommendedName>
</protein>
<dbReference type="EMBL" id="JAAWWK010000004">
    <property type="protein sequence ID" value="NKI18262.1"/>
    <property type="molecule type" value="Genomic_DNA"/>
</dbReference>
<keyword evidence="3" id="KW-1185">Reference proteome</keyword>
<comment type="caution">
    <text evidence="2">The sequence shown here is derived from an EMBL/GenBank/DDBJ whole genome shotgun (WGS) entry which is preliminary data.</text>
</comment>
<evidence type="ECO:0008006" key="4">
    <source>
        <dbReference type="Google" id="ProtNLM"/>
    </source>
</evidence>
<reference evidence="2 3" key="1">
    <citation type="submission" date="2020-04" db="EMBL/GenBank/DDBJ databases">
        <authorList>
            <person name="Yoon J."/>
        </authorList>
    </citation>
    <scope>NUCLEOTIDE SEQUENCE [LARGE SCALE GENOMIC DNA]</scope>
    <source>
        <strain evidence="2 3">KMU-166</strain>
    </source>
</reference>
<dbReference type="RefSeq" id="WP_168450782.1">
    <property type="nucleotide sequence ID" value="NZ_JAAWWK010000004.1"/>
</dbReference>
<evidence type="ECO:0000313" key="2">
    <source>
        <dbReference type="EMBL" id="NKI18262.1"/>
    </source>
</evidence>
<gene>
    <name evidence="2" type="ORF">HCU74_12675</name>
</gene>
<proteinExistence type="predicted"/>
<feature type="signal peptide" evidence="1">
    <location>
        <begin position="1"/>
        <end position="21"/>
    </location>
</feature>
<dbReference type="Proteomes" id="UP000765845">
    <property type="component" value="Unassembled WGS sequence"/>
</dbReference>
<feature type="chain" id="PRO_5046443077" description="PepSY domain-containing protein" evidence="1">
    <location>
        <begin position="22"/>
        <end position="96"/>
    </location>
</feature>
<keyword evidence="1" id="KW-0732">Signal</keyword>